<proteinExistence type="predicted"/>
<feature type="region of interest" description="Disordered" evidence="1">
    <location>
        <begin position="87"/>
        <end position="117"/>
    </location>
</feature>
<organism evidence="2 3">
    <name type="scientific">Planomonospora venezuelensis</name>
    <dbReference type="NCBI Taxonomy" id="1999"/>
    <lineage>
        <taxon>Bacteria</taxon>
        <taxon>Bacillati</taxon>
        <taxon>Actinomycetota</taxon>
        <taxon>Actinomycetes</taxon>
        <taxon>Streptosporangiales</taxon>
        <taxon>Streptosporangiaceae</taxon>
        <taxon>Planomonospora</taxon>
    </lineage>
</organism>
<dbReference type="RefSeq" id="WP_184944759.1">
    <property type="nucleotide sequence ID" value="NZ_BAAAWZ010000001.1"/>
</dbReference>
<dbReference type="Proteomes" id="UP000562352">
    <property type="component" value="Unassembled WGS sequence"/>
</dbReference>
<evidence type="ECO:0000313" key="3">
    <source>
        <dbReference type="Proteomes" id="UP000562352"/>
    </source>
</evidence>
<dbReference type="EMBL" id="JACHJJ010000016">
    <property type="protein sequence ID" value="MBB5965398.1"/>
    <property type="molecule type" value="Genomic_DNA"/>
</dbReference>
<accession>A0A841DAS0</accession>
<evidence type="ECO:0000313" key="2">
    <source>
        <dbReference type="EMBL" id="MBB5965398.1"/>
    </source>
</evidence>
<dbReference type="AlphaFoldDB" id="A0A841DAS0"/>
<dbReference type="PANTHER" id="PTHR40630">
    <property type="entry name" value="POSSIBLE DNA-BINDING PROTEIN"/>
    <property type="match status" value="1"/>
</dbReference>
<feature type="compositionally biased region" description="Basic and acidic residues" evidence="1">
    <location>
        <begin position="108"/>
        <end position="117"/>
    </location>
</feature>
<evidence type="ECO:0008006" key="4">
    <source>
        <dbReference type="Google" id="ProtNLM"/>
    </source>
</evidence>
<evidence type="ECO:0000256" key="1">
    <source>
        <dbReference type="SAM" id="MobiDB-lite"/>
    </source>
</evidence>
<dbReference type="PANTHER" id="PTHR40630:SF1">
    <property type="entry name" value="DNA-BINDING PROTEIN"/>
    <property type="match status" value="1"/>
</dbReference>
<gene>
    <name evidence="2" type="ORF">FHS22_004686</name>
</gene>
<dbReference type="Pfam" id="PF11338">
    <property type="entry name" value="DUF3140"/>
    <property type="match status" value="1"/>
</dbReference>
<keyword evidence="3" id="KW-1185">Reference proteome</keyword>
<name>A0A841DAS0_PLAVE</name>
<dbReference type="InterPro" id="IPR021487">
    <property type="entry name" value="DUF3140"/>
</dbReference>
<comment type="caution">
    <text evidence="2">The sequence shown here is derived from an EMBL/GenBank/DDBJ whole genome shotgun (WGS) entry which is preliminary data.</text>
</comment>
<reference evidence="2 3" key="1">
    <citation type="submission" date="2020-08" db="EMBL/GenBank/DDBJ databases">
        <title>Genomic Encyclopedia of Type Strains, Phase III (KMG-III): the genomes of soil and plant-associated and newly described type strains.</title>
        <authorList>
            <person name="Whitman W."/>
        </authorList>
    </citation>
    <scope>NUCLEOTIDE SEQUENCE [LARGE SCALE GENOMIC DNA]</scope>
    <source>
        <strain evidence="2 3">CECT 3303</strain>
    </source>
</reference>
<sequence>MTDRSDPDLDRLWQEFHDFVNMTSEELRTFLMASGSGEEASSADPGEWMPGLGREVLRILGKRKVDLTPDDVETMRRVVGVAEDAEAHASANVRDDERRRALMAVGHDPLRPSRTEG</sequence>
<protein>
    <recommendedName>
        <fullName evidence="4">DUF3140 domain-containing protein</fullName>
    </recommendedName>
</protein>